<dbReference type="PANTHER" id="PTHR21363">
    <property type="entry name" value="PREPHENATE DEHYDROGENASE"/>
    <property type="match status" value="1"/>
</dbReference>
<dbReference type="SUPFAM" id="SSF51735">
    <property type="entry name" value="NAD(P)-binding Rossmann-fold domains"/>
    <property type="match status" value="1"/>
</dbReference>
<name>A0ABP7HP28_9ACTN</name>
<dbReference type="Gene3D" id="3.40.50.720">
    <property type="entry name" value="NAD(P)-binding Rossmann-like Domain"/>
    <property type="match status" value="1"/>
</dbReference>
<dbReference type="PANTHER" id="PTHR21363:SF0">
    <property type="entry name" value="PREPHENATE DEHYDROGENASE [NADP(+)]"/>
    <property type="match status" value="1"/>
</dbReference>
<dbReference type="Pfam" id="PF02153">
    <property type="entry name" value="PDH_N"/>
    <property type="match status" value="1"/>
</dbReference>
<dbReference type="PROSITE" id="PS51176">
    <property type="entry name" value="PDH_ADH"/>
    <property type="match status" value="1"/>
</dbReference>
<comment type="similarity">
    <text evidence="1">Belongs to the prephenate/arogenate dehydrogenase family.</text>
</comment>
<dbReference type="Proteomes" id="UP001500888">
    <property type="component" value="Unassembled WGS sequence"/>
</dbReference>
<feature type="domain" description="Prephenate/arogenate dehydrogenase" evidence="3">
    <location>
        <begin position="7"/>
        <end position="289"/>
    </location>
</feature>
<dbReference type="Gene3D" id="1.10.3660.10">
    <property type="entry name" value="6-phosphogluconate dehydrogenase C-terminal like domain"/>
    <property type="match status" value="1"/>
</dbReference>
<dbReference type="EMBL" id="BAAAZR010000002">
    <property type="protein sequence ID" value="GAA3795777.1"/>
    <property type="molecule type" value="Genomic_DNA"/>
</dbReference>
<dbReference type="InterPro" id="IPR050812">
    <property type="entry name" value="Preph/Arog_dehydrog"/>
</dbReference>
<keyword evidence="5" id="KW-1185">Reference proteome</keyword>
<reference evidence="5" key="1">
    <citation type="journal article" date="2019" name="Int. J. Syst. Evol. Microbiol.">
        <title>The Global Catalogue of Microorganisms (GCM) 10K type strain sequencing project: providing services to taxonomists for standard genome sequencing and annotation.</title>
        <authorList>
            <consortium name="The Broad Institute Genomics Platform"/>
            <consortium name="The Broad Institute Genome Sequencing Center for Infectious Disease"/>
            <person name="Wu L."/>
            <person name="Ma J."/>
        </authorList>
    </citation>
    <scope>NUCLEOTIDE SEQUENCE [LARGE SCALE GENOMIC DNA]</scope>
    <source>
        <strain evidence="5">JCM 16908</strain>
    </source>
</reference>
<evidence type="ECO:0000256" key="1">
    <source>
        <dbReference type="ARBA" id="ARBA00007964"/>
    </source>
</evidence>
<evidence type="ECO:0000259" key="3">
    <source>
        <dbReference type="PROSITE" id="PS51176"/>
    </source>
</evidence>
<comment type="caution">
    <text evidence="4">The sequence shown here is derived from an EMBL/GenBank/DDBJ whole genome shotgun (WGS) entry which is preliminary data.</text>
</comment>
<gene>
    <name evidence="4" type="ORF">GCM10022226_13930</name>
</gene>
<proteinExistence type="inferred from homology"/>
<dbReference type="InterPro" id="IPR008927">
    <property type="entry name" value="6-PGluconate_DH-like_C_sf"/>
</dbReference>
<accession>A0ABP7HP28</accession>
<dbReference type="InterPro" id="IPR046826">
    <property type="entry name" value="PDH_N"/>
</dbReference>
<dbReference type="Pfam" id="PF20463">
    <property type="entry name" value="PDH_C"/>
    <property type="match status" value="1"/>
</dbReference>
<dbReference type="SUPFAM" id="SSF48179">
    <property type="entry name" value="6-phosphogluconate dehydrogenase C-terminal domain-like"/>
    <property type="match status" value="1"/>
</dbReference>
<evidence type="ECO:0000256" key="2">
    <source>
        <dbReference type="ARBA" id="ARBA00023002"/>
    </source>
</evidence>
<dbReference type="InterPro" id="IPR046825">
    <property type="entry name" value="PDH_C"/>
</dbReference>
<keyword evidence="2" id="KW-0560">Oxidoreductase</keyword>
<evidence type="ECO:0000313" key="5">
    <source>
        <dbReference type="Proteomes" id="UP001500888"/>
    </source>
</evidence>
<evidence type="ECO:0000313" key="4">
    <source>
        <dbReference type="EMBL" id="GAA3795777.1"/>
    </source>
</evidence>
<dbReference type="RefSeq" id="WP_344935693.1">
    <property type="nucleotide sequence ID" value="NZ_BAAAZR010000002.1"/>
</dbReference>
<dbReference type="NCBIfam" id="NF005112">
    <property type="entry name" value="PRK06545.2-4"/>
    <property type="match status" value="1"/>
</dbReference>
<sequence>MYPTTLRRVAIVGSGMIGTSIALALRRAGIRVGLSDKDQDMVVKAELMGAGVALRPGDPPADVVVIATPPSAVVGVLRDAQARGLGEVYTDVASTKGRIVAEAERAGCDLTTYVPGHPMAGRELSGAFAARADLFAGRPWALCPHPATPPEPLHMVAQLAAACGGEPEFLAPHTHDRIVAAASHAPHLVSAALAAGFAGVDESMLSLVGTGLRDMTRVAAGDPALWCDILEQNGEAVATVLDSVVRDLAEAACALRAGNGEGAPGMLVDLLSRGNHGRERIMDRCRAAARV</sequence>
<protein>
    <submittedName>
        <fullName evidence="4">Prephenate dehydrogenase</fullName>
    </submittedName>
</protein>
<dbReference type="InterPro" id="IPR036291">
    <property type="entry name" value="NAD(P)-bd_dom_sf"/>
</dbReference>
<dbReference type="InterPro" id="IPR003099">
    <property type="entry name" value="Prephen_DH"/>
</dbReference>
<organism evidence="4 5">
    <name type="scientific">Sphaerisporangium flaviroseum</name>
    <dbReference type="NCBI Taxonomy" id="509199"/>
    <lineage>
        <taxon>Bacteria</taxon>
        <taxon>Bacillati</taxon>
        <taxon>Actinomycetota</taxon>
        <taxon>Actinomycetes</taxon>
        <taxon>Streptosporangiales</taxon>
        <taxon>Streptosporangiaceae</taxon>
        <taxon>Sphaerisporangium</taxon>
    </lineage>
</organism>